<sequence>MDMYLQCTSTHGRIVRISVSCLWSNHNLGTIRMKGPRLRPALTILSNVKDHPATLMGNLQELRHKATAACLRASVLCMDRMSCEIGVAVLCGGSKALLSRIPSSSQARPGSVLVAQWWTTVRGSRGTHRALTWDSCCPIDLERDLSGSRDQMGRCHEAKTPVVSAKRDLIAEDQRKTSFPCITALELSAFQSGAERSGDIGNHMSCMRNRGLRPQSLAGPKEADLSVIRNHYCELTKLPQADDFVVLPRSQAPMCIAHPDFNTDIDRPTQQGSS</sequence>
<keyword evidence="2" id="KW-1185">Reference proteome</keyword>
<evidence type="ECO:0000313" key="1">
    <source>
        <dbReference type="EMBL" id="KAK3339293.1"/>
    </source>
</evidence>
<reference evidence="1" key="2">
    <citation type="submission" date="2023-06" db="EMBL/GenBank/DDBJ databases">
        <authorList>
            <consortium name="Lawrence Berkeley National Laboratory"/>
            <person name="Haridas S."/>
            <person name="Hensen N."/>
            <person name="Bonometti L."/>
            <person name="Westerberg I."/>
            <person name="Brannstrom I.O."/>
            <person name="Guillou S."/>
            <person name="Cros-Aarteil S."/>
            <person name="Calhoun S."/>
            <person name="Kuo A."/>
            <person name="Mondo S."/>
            <person name="Pangilinan J."/>
            <person name="Riley R."/>
            <person name="Labutti K."/>
            <person name="Andreopoulos B."/>
            <person name="Lipzen A."/>
            <person name="Chen C."/>
            <person name="Yanf M."/>
            <person name="Daum C."/>
            <person name="Ng V."/>
            <person name="Clum A."/>
            <person name="Steindorff A."/>
            <person name="Ohm R."/>
            <person name="Martin F."/>
            <person name="Silar P."/>
            <person name="Natvig D."/>
            <person name="Lalanne C."/>
            <person name="Gautier V."/>
            <person name="Ament-Velasquez S.L."/>
            <person name="Kruys A."/>
            <person name="Hutchinson M.I."/>
            <person name="Powell A.J."/>
            <person name="Barry K."/>
            <person name="Miller A.N."/>
            <person name="Grigoriev I.V."/>
            <person name="Debuchy R."/>
            <person name="Gladieux P."/>
            <person name="Thoren M.H."/>
            <person name="Johannesson H."/>
        </authorList>
    </citation>
    <scope>NUCLEOTIDE SEQUENCE</scope>
    <source>
        <strain evidence="1">CBS 560.94</strain>
    </source>
</reference>
<proteinExistence type="predicted"/>
<protein>
    <submittedName>
        <fullName evidence="1">Uncharacterized protein</fullName>
    </submittedName>
</protein>
<organism evidence="1 2">
    <name type="scientific">Neurospora tetraspora</name>
    <dbReference type="NCBI Taxonomy" id="94610"/>
    <lineage>
        <taxon>Eukaryota</taxon>
        <taxon>Fungi</taxon>
        <taxon>Dikarya</taxon>
        <taxon>Ascomycota</taxon>
        <taxon>Pezizomycotina</taxon>
        <taxon>Sordariomycetes</taxon>
        <taxon>Sordariomycetidae</taxon>
        <taxon>Sordariales</taxon>
        <taxon>Sordariaceae</taxon>
        <taxon>Neurospora</taxon>
    </lineage>
</organism>
<evidence type="ECO:0000313" key="2">
    <source>
        <dbReference type="Proteomes" id="UP001278500"/>
    </source>
</evidence>
<dbReference type="AlphaFoldDB" id="A0AAE0J969"/>
<reference evidence="1" key="1">
    <citation type="journal article" date="2023" name="Mol. Phylogenet. Evol.">
        <title>Genome-scale phylogeny and comparative genomics of the fungal order Sordariales.</title>
        <authorList>
            <person name="Hensen N."/>
            <person name="Bonometti L."/>
            <person name="Westerberg I."/>
            <person name="Brannstrom I.O."/>
            <person name="Guillou S."/>
            <person name="Cros-Aarteil S."/>
            <person name="Calhoun S."/>
            <person name="Haridas S."/>
            <person name="Kuo A."/>
            <person name="Mondo S."/>
            <person name="Pangilinan J."/>
            <person name="Riley R."/>
            <person name="LaButti K."/>
            <person name="Andreopoulos B."/>
            <person name="Lipzen A."/>
            <person name="Chen C."/>
            <person name="Yan M."/>
            <person name="Daum C."/>
            <person name="Ng V."/>
            <person name="Clum A."/>
            <person name="Steindorff A."/>
            <person name="Ohm R.A."/>
            <person name="Martin F."/>
            <person name="Silar P."/>
            <person name="Natvig D.O."/>
            <person name="Lalanne C."/>
            <person name="Gautier V."/>
            <person name="Ament-Velasquez S.L."/>
            <person name="Kruys A."/>
            <person name="Hutchinson M.I."/>
            <person name="Powell A.J."/>
            <person name="Barry K."/>
            <person name="Miller A.N."/>
            <person name="Grigoriev I.V."/>
            <person name="Debuchy R."/>
            <person name="Gladieux P."/>
            <person name="Hiltunen Thoren M."/>
            <person name="Johannesson H."/>
        </authorList>
    </citation>
    <scope>NUCLEOTIDE SEQUENCE</scope>
    <source>
        <strain evidence="1">CBS 560.94</strain>
    </source>
</reference>
<gene>
    <name evidence="1" type="ORF">B0H65DRAFT_542047</name>
</gene>
<dbReference type="EMBL" id="JAUEPP010000007">
    <property type="protein sequence ID" value="KAK3339293.1"/>
    <property type="molecule type" value="Genomic_DNA"/>
</dbReference>
<dbReference type="GeneID" id="87866350"/>
<dbReference type="RefSeq" id="XP_062678653.1">
    <property type="nucleotide sequence ID" value="XM_062829196.1"/>
</dbReference>
<dbReference type="Proteomes" id="UP001278500">
    <property type="component" value="Unassembled WGS sequence"/>
</dbReference>
<comment type="caution">
    <text evidence="1">The sequence shown here is derived from an EMBL/GenBank/DDBJ whole genome shotgun (WGS) entry which is preliminary data.</text>
</comment>
<name>A0AAE0J969_9PEZI</name>
<accession>A0AAE0J969</accession>